<protein>
    <recommendedName>
        <fullName evidence="3">Amine oxidase</fullName>
    </recommendedName>
</protein>
<dbReference type="SUPFAM" id="SSF51905">
    <property type="entry name" value="FAD/NAD(P)-binding domain"/>
    <property type="match status" value="1"/>
</dbReference>
<sequence>SAAARLAAVGGERGGLAAAPSPPKQVVGVFPPGRPKVAVVGAGWGGLGAAKALCENGCEVIMLDGMPDPTGKTPFLTPSGKPFDIGQRGFWKERGLTDCMNTTEGKSCYM</sequence>
<gene>
    <name evidence="1" type="ORF">PCOR1329_LOCUS30187</name>
</gene>
<feature type="non-terminal residue" evidence="1">
    <location>
        <position position="1"/>
    </location>
</feature>
<dbReference type="InterPro" id="IPR036188">
    <property type="entry name" value="FAD/NAD-bd_sf"/>
</dbReference>
<dbReference type="Pfam" id="PF13450">
    <property type="entry name" value="NAD_binding_8"/>
    <property type="match status" value="1"/>
</dbReference>
<name>A0ABN9SJX5_9DINO</name>
<evidence type="ECO:0000313" key="2">
    <source>
        <dbReference type="Proteomes" id="UP001189429"/>
    </source>
</evidence>
<dbReference type="Gene3D" id="3.50.50.60">
    <property type="entry name" value="FAD/NAD(P)-binding domain"/>
    <property type="match status" value="1"/>
</dbReference>
<dbReference type="EMBL" id="CAUYUJ010011543">
    <property type="protein sequence ID" value="CAK0832038.1"/>
    <property type="molecule type" value="Genomic_DNA"/>
</dbReference>
<evidence type="ECO:0000313" key="1">
    <source>
        <dbReference type="EMBL" id="CAK0832038.1"/>
    </source>
</evidence>
<organism evidence="1 2">
    <name type="scientific">Prorocentrum cordatum</name>
    <dbReference type="NCBI Taxonomy" id="2364126"/>
    <lineage>
        <taxon>Eukaryota</taxon>
        <taxon>Sar</taxon>
        <taxon>Alveolata</taxon>
        <taxon>Dinophyceae</taxon>
        <taxon>Prorocentrales</taxon>
        <taxon>Prorocentraceae</taxon>
        <taxon>Prorocentrum</taxon>
    </lineage>
</organism>
<reference evidence="1" key="1">
    <citation type="submission" date="2023-10" db="EMBL/GenBank/DDBJ databases">
        <authorList>
            <person name="Chen Y."/>
            <person name="Shah S."/>
            <person name="Dougan E. K."/>
            <person name="Thang M."/>
            <person name="Chan C."/>
        </authorList>
    </citation>
    <scope>NUCLEOTIDE SEQUENCE [LARGE SCALE GENOMIC DNA]</scope>
</reference>
<keyword evidence="2" id="KW-1185">Reference proteome</keyword>
<evidence type="ECO:0008006" key="3">
    <source>
        <dbReference type="Google" id="ProtNLM"/>
    </source>
</evidence>
<comment type="caution">
    <text evidence="1">The sequence shown here is derived from an EMBL/GenBank/DDBJ whole genome shotgun (WGS) entry which is preliminary data.</text>
</comment>
<proteinExistence type="predicted"/>
<accession>A0ABN9SJX5</accession>
<dbReference type="Proteomes" id="UP001189429">
    <property type="component" value="Unassembled WGS sequence"/>
</dbReference>